<feature type="region of interest" description="Disordered" evidence="1">
    <location>
        <begin position="1"/>
        <end position="22"/>
    </location>
</feature>
<feature type="compositionally biased region" description="Polar residues" evidence="1">
    <location>
        <begin position="169"/>
        <end position="179"/>
    </location>
</feature>
<dbReference type="EMBL" id="JABBWG010000036">
    <property type="protein sequence ID" value="KAG1808979.1"/>
    <property type="molecule type" value="Genomic_DNA"/>
</dbReference>
<evidence type="ECO:0000313" key="2">
    <source>
        <dbReference type="EMBL" id="KAG1808979.1"/>
    </source>
</evidence>
<name>A0A9P7E257_9AGAM</name>
<proteinExistence type="predicted"/>
<keyword evidence="3" id="KW-1185">Reference proteome</keyword>
<feature type="compositionally biased region" description="Polar residues" evidence="1">
    <location>
        <begin position="187"/>
        <end position="200"/>
    </location>
</feature>
<evidence type="ECO:0000256" key="1">
    <source>
        <dbReference type="SAM" id="MobiDB-lite"/>
    </source>
</evidence>
<dbReference type="OrthoDB" id="2689474at2759"/>
<feature type="region of interest" description="Disordered" evidence="1">
    <location>
        <begin position="169"/>
        <end position="205"/>
    </location>
</feature>
<sequence length="230" mass="24540">MDAALKHTGNDHSADESNTKPDAKLKERAARLGHVHQTVQPNNRGLAKYGKNFWDADTSTAPCHAAPPASSSTSLHWRSLFGSLRFSTRSADAPQSIPLQPRRWNFNLFSVGNSVRTIGVAAGRKKNASGFHRSFLISWKFIHLQRIAIAPPTAAELAAAEAAAAMQHTNGNKAGSSTPPGQPQALLGTQVSQGRPTETQGAGGETGKVSYEVRCCGLFFSCGRPTSHQS</sequence>
<accession>A0A9P7E257</accession>
<dbReference type="Proteomes" id="UP000807769">
    <property type="component" value="Unassembled WGS sequence"/>
</dbReference>
<dbReference type="GeneID" id="64630685"/>
<dbReference type="AlphaFoldDB" id="A0A9P7E257"/>
<gene>
    <name evidence="2" type="ORF">BJ212DRAFT_1381776</name>
</gene>
<dbReference type="RefSeq" id="XP_041188971.1">
    <property type="nucleotide sequence ID" value="XM_041336668.1"/>
</dbReference>
<evidence type="ECO:0000313" key="3">
    <source>
        <dbReference type="Proteomes" id="UP000807769"/>
    </source>
</evidence>
<organism evidence="2 3">
    <name type="scientific">Suillus subaureus</name>
    <dbReference type="NCBI Taxonomy" id="48587"/>
    <lineage>
        <taxon>Eukaryota</taxon>
        <taxon>Fungi</taxon>
        <taxon>Dikarya</taxon>
        <taxon>Basidiomycota</taxon>
        <taxon>Agaricomycotina</taxon>
        <taxon>Agaricomycetes</taxon>
        <taxon>Agaricomycetidae</taxon>
        <taxon>Boletales</taxon>
        <taxon>Suillineae</taxon>
        <taxon>Suillaceae</taxon>
        <taxon>Suillus</taxon>
    </lineage>
</organism>
<protein>
    <submittedName>
        <fullName evidence="2">Uncharacterized protein</fullName>
    </submittedName>
</protein>
<comment type="caution">
    <text evidence="2">The sequence shown here is derived from an EMBL/GenBank/DDBJ whole genome shotgun (WGS) entry which is preliminary data.</text>
</comment>
<reference evidence="2" key="1">
    <citation type="journal article" date="2020" name="New Phytol.">
        <title>Comparative genomics reveals dynamic genome evolution in host specialist ectomycorrhizal fungi.</title>
        <authorList>
            <person name="Lofgren L.A."/>
            <person name="Nguyen N.H."/>
            <person name="Vilgalys R."/>
            <person name="Ruytinx J."/>
            <person name="Liao H.L."/>
            <person name="Branco S."/>
            <person name="Kuo A."/>
            <person name="LaButti K."/>
            <person name="Lipzen A."/>
            <person name="Andreopoulos W."/>
            <person name="Pangilinan J."/>
            <person name="Riley R."/>
            <person name="Hundley H."/>
            <person name="Na H."/>
            <person name="Barry K."/>
            <person name="Grigoriev I.V."/>
            <person name="Stajich J.E."/>
            <person name="Kennedy P.G."/>
        </authorList>
    </citation>
    <scope>NUCLEOTIDE SEQUENCE</scope>
    <source>
        <strain evidence="2">MN1</strain>
    </source>
</reference>